<dbReference type="EMBL" id="FNHQ01000017">
    <property type="protein sequence ID" value="SDM93779.1"/>
    <property type="molecule type" value="Genomic_DNA"/>
</dbReference>
<dbReference type="PANTHER" id="PTHR45138:SF9">
    <property type="entry name" value="DIGUANYLATE CYCLASE DGCM-RELATED"/>
    <property type="match status" value="1"/>
</dbReference>
<dbReference type="PROSITE" id="PS50887">
    <property type="entry name" value="GGDEF"/>
    <property type="match status" value="1"/>
</dbReference>
<feature type="domain" description="GGDEF" evidence="1">
    <location>
        <begin position="310"/>
        <end position="441"/>
    </location>
</feature>
<organism evidence="2 3">
    <name type="scientific">Megasphaera paucivorans</name>
    <dbReference type="NCBI Taxonomy" id="349095"/>
    <lineage>
        <taxon>Bacteria</taxon>
        <taxon>Bacillati</taxon>
        <taxon>Bacillota</taxon>
        <taxon>Negativicutes</taxon>
        <taxon>Veillonellales</taxon>
        <taxon>Veillonellaceae</taxon>
        <taxon>Megasphaera</taxon>
    </lineage>
</organism>
<dbReference type="AlphaFoldDB" id="A0A1G9XAF2"/>
<dbReference type="CDD" id="cd01949">
    <property type="entry name" value="GGDEF"/>
    <property type="match status" value="1"/>
</dbReference>
<dbReference type="NCBIfam" id="TIGR00254">
    <property type="entry name" value="GGDEF"/>
    <property type="match status" value="1"/>
</dbReference>
<dbReference type="Gene3D" id="3.30.70.270">
    <property type="match status" value="1"/>
</dbReference>
<name>A0A1G9XAF2_9FIRM</name>
<reference evidence="2 3" key="1">
    <citation type="submission" date="2016-10" db="EMBL/GenBank/DDBJ databases">
        <authorList>
            <person name="de Groot N.N."/>
        </authorList>
    </citation>
    <scope>NUCLEOTIDE SEQUENCE [LARGE SCALE GENOMIC DNA]</scope>
    <source>
        <strain evidence="2 3">DSM 16981</strain>
    </source>
</reference>
<protein>
    <submittedName>
        <fullName evidence="2">PAS domain S-box-containing protein/diguanylate cyclase (GGDEF) domain-containing protein</fullName>
    </submittedName>
</protein>
<dbReference type="SMART" id="SM00267">
    <property type="entry name" value="GGDEF"/>
    <property type="match status" value="1"/>
</dbReference>
<dbReference type="Gene3D" id="3.30.450.20">
    <property type="entry name" value="PAS domain"/>
    <property type="match status" value="2"/>
</dbReference>
<evidence type="ECO:0000313" key="3">
    <source>
        <dbReference type="Proteomes" id="UP000199309"/>
    </source>
</evidence>
<dbReference type="Proteomes" id="UP000199309">
    <property type="component" value="Unassembled WGS sequence"/>
</dbReference>
<dbReference type="RefSeq" id="WP_091650802.1">
    <property type="nucleotide sequence ID" value="NZ_FNHQ01000017.1"/>
</dbReference>
<dbReference type="Pfam" id="PF08447">
    <property type="entry name" value="PAS_3"/>
    <property type="match status" value="1"/>
</dbReference>
<dbReference type="CDD" id="cd00130">
    <property type="entry name" value="PAS"/>
    <property type="match status" value="2"/>
</dbReference>
<dbReference type="InterPro" id="IPR000160">
    <property type="entry name" value="GGDEF_dom"/>
</dbReference>
<dbReference type="InterPro" id="IPR013655">
    <property type="entry name" value="PAS_fold_3"/>
</dbReference>
<gene>
    <name evidence="2" type="ORF">SAMN05660299_01793</name>
</gene>
<dbReference type="GO" id="GO:0043709">
    <property type="term" value="P:cell adhesion involved in single-species biofilm formation"/>
    <property type="evidence" value="ECO:0007669"/>
    <property type="project" value="TreeGrafter"/>
</dbReference>
<evidence type="ECO:0000259" key="1">
    <source>
        <dbReference type="PROSITE" id="PS50887"/>
    </source>
</evidence>
<dbReference type="OrthoDB" id="1625460at2"/>
<sequence length="1000" mass="113517">MNSKKPHRLTADNSLSIIKQLADNGCISLCTITVQQPPVILFANDAFYRLCGYNDEKDMYSCMGIDTWRLVYSADQPTLFGTLKNAVTTKKSLSITFRIITKNGSIHYVHMVGEPRREIEKIVIDAGIIELVNKGAATTAPVSISVSEPARPAGDYFLYTTLNLTSGIVDYEDGTSDYICRQLTNGLIISYVAYLSTHFVYTEDRSEFTEFLTREHLLSLYVSNILKDKLEFRFITAEKIFWVRLNVHLTKQLTSDEIKAVLVFSDIDEQRRKMERLAQLASRDSLTKLYNHEATVQHITEKLSVFENGSTLSLFMIDIDDFKQINDTLGHQSGDDILIHIASILRHSFRTSDIIGRIGGDEFLVYSTFNASDEVIHKKAAALCSSLQLSIGTNPTINVSASIGVAVAKKKVSFTSFYKTADAAAYTAKNAGKSRYQIVETSTTNDAPSVSLSPKTAPSFNSIQLQPLLQYMDGGILLIEVAAEIKLLYISPSFKTAFGHSQTEKWEEPDLLKEIYSPDLKKFENALRTGAVKDAPIELTFRTEDFSGKINWRHLRAVRIPYDNTFPVVLAIITDITRLKEQENVIAESNERLRIAFDQTSSMLWEVDLKTKVFAMFDNTTQTYVANTIVPNFPLSIIKEGWIHPDSVVSYKAFCNGLLRGNPTGHGAFLVRSRRTLEYCWAALSYHTLYTSTGIARKAIGITEYLPSIETKHYRFIKENRLFTALRRTAYSCAKINLTQDIVEEYYPLKTIENYPSYSSYCNQKAIHLSGKDKSTYWNIFSRNNLLTAAKNGKISMYKEFKIKKPNAAAAVFSQEMWFTNNPVSKEIYAFNFCCNISKSRQWLPLACNPLLLDNELSLYSQDTAIPYIDTLVSHLPEKTPFAVVFIKILGLKETFDAENPSSFTGEGQIVGHVFRFILGNEYILSNYKQNQFFLFKPYVFSKSIIRNQILKTFDEVRKVQIFLKIKRHLHFNFDIAIGNTSEINWHIVLQNTIKNTEKK</sequence>
<dbReference type="SUPFAM" id="SSF55073">
    <property type="entry name" value="Nucleotide cyclase"/>
    <property type="match status" value="1"/>
</dbReference>
<accession>A0A1G9XAF2</accession>
<evidence type="ECO:0000313" key="2">
    <source>
        <dbReference type="EMBL" id="SDM93779.1"/>
    </source>
</evidence>
<dbReference type="PANTHER" id="PTHR45138">
    <property type="entry name" value="REGULATORY COMPONENTS OF SENSORY TRANSDUCTION SYSTEM"/>
    <property type="match status" value="1"/>
</dbReference>
<proteinExistence type="predicted"/>
<dbReference type="GO" id="GO:0052621">
    <property type="term" value="F:diguanylate cyclase activity"/>
    <property type="evidence" value="ECO:0007669"/>
    <property type="project" value="TreeGrafter"/>
</dbReference>
<dbReference type="GO" id="GO:1902201">
    <property type="term" value="P:negative regulation of bacterial-type flagellum-dependent cell motility"/>
    <property type="evidence" value="ECO:0007669"/>
    <property type="project" value="TreeGrafter"/>
</dbReference>
<keyword evidence="3" id="KW-1185">Reference proteome</keyword>
<dbReference type="InterPro" id="IPR043128">
    <property type="entry name" value="Rev_trsase/Diguanyl_cyclase"/>
</dbReference>
<dbReference type="GO" id="GO:0005886">
    <property type="term" value="C:plasma membrane"/>
    <property type="evidence" value="ECO:0007669"/>
    <property type="project" value="TreeGrafter"/>
</dbReference>
<dbReference type="InterPro" id="IPR029787">
    <property type="entry name" value="Nucleotide_cyclase"/>
</dbReference>
<dbReference type="STRING" id="349095.SAMN05660299_01793"/>
<dbReference type="Pfam" id="PF00990">
    <property type="entry name" value="GGDEF"/>
    <property type="match status" value="1"/>
</dbReference>
<dbReference type="InterPro" id="IPR050469">
    <property type="entry name" value="Diguanylate_Cyclase"/>
</dbReference>
<dbReference type="SUPFAM" id="SSF55785">
    <property type="entry name" value="PYP-like sensor domain (PAS domain)"/>
    <property type="match status" value="2"/>
</dbReference>
<dbReference type="InterPro" id="IPR000014">
    <property type="entry name" value="PAS"/>
</dbReference>
<dbReference type="InterPro" id="IPR035965">
    <property type="entry name" value="PAS-like_dom_sf"/>
</dbReference>